<proteinExistence type="predicted"/>
<name>A0ABR2QSG3_9ROSI</name>
<gene>
    <name evidence="1" type="ORF">V6N11_084214</name>
</gene>
<accession>A0ABR2QSG3</accession>
<dbReference type="Proteomes" id="UP001396334">
    <property type="component" value="Unassembled WGS sequence"/>
</dbReference>
<protein>
    <submittedName>
        <fullName evidence="1">Uncharacterized protein</fullName>
    </submittedName>
</protein>
<keyword evidence="2" id="KW-1185">Reference proteome</keyword>
<sequence length="83" mass="9359">MNASFLFKYQFRIIEEDPKLFATRLKPTLTSDSAVGRHWFGASPPPKGLVNGGCERWSVVEMKVWAMWKVLWMHGSGMVSNGG</sequence>
<organism evidence="1 2">
    <name type="scientific">Hibiscus sabdariffa</name>
    <name type="common">roselle</name>
    <dbReference type="NCBI Taxonomy" id="183260"/>
    <lineage>
        <taxon>Eukaryota</taxon>
        <taxon>Viridiplantae</taxon>
        <taxon>Streptophyta</taxon>
        <taxon>Embryophyta</taxon>
        <taxon>Tracheophyta</taxon>
        <taxon>Spermatophyta</taxon>
        <taxon>Magnoliopsida</taxon>
        <taxon>eudicotyledons</taxon>
        <taxon>Gunneridae</taxon>
        <taxon>Pentapetalae</taxon>
        <taxon>rosids</taxon>
        <taxon>malvids</taxon>
        <taxon>Malvales</taxon>
        <taxon>Malvaceae</taxon>
        <taxon>Malvoideae</taxon>
        <taxon>Hibiscus</taxon>
    </lineage>
</organism>
<evidence type="ECO:0000313" key="2">
    <source>
        <dbReference type="Proteomes" id="UP001396334"/>
    </source>
</evidence>
<comment type="caution">
    <text evidence="1">The sequence shown here is derived from an EMBL/GenBank/DDBJ whole genome shotgun (WGS) entry which is preliminary data.</text>
</comment>
<evidence type="ECO:0000313" key="1">
    <source>
        <dbReference type="EMBL" id="KAK9003574.1"/>
    </source>
</evidence>
<reference evidence="1 2" key="1">
    <citation type="journal article" date="2024" name="G3 (Bethesda)">
        <title>Genome assembly of Hibiscus sabdariffa L. provides insights into metabolisms of medicinal natural products.</title>
        <authorList>
            <person name="Kim T."/>
        </authorList>
    </citation>
    <scope>NUCLEOTIDE SEQUENCE [LARGE SCALE GENOMIC DNA]</scope>
    <source>
        <strain evidence="1">TK-2024</strain>
        <tissue evidence="1">Old leaves</tissue>
    </source>
</reference>
<dbReference type="EMBL" id="JBBPBN010000033">
    <property type="protein sequence ID" value="KAK9003574.1"/>
    <property type="molecule type" value="Genomic_DNA"/>
</dbReference>